<feature type="domain" description="N-end rule aminoacyl transferase C-terminal" evidence="1">
    <location>
        <begin position="87"/>
        <end position="198"/>
    </location>
</feature>
<dbReference type="GO" id="GO:0016746">
    <property type="term" value="F:acyltransferase activity"/>
    <property type="evidence" value="ECO:0007669"/>
    <property type="project" value="UniProtKB-KW"/>
</dbReference>
<dbReference type="InterPro" id="IPR007472">
    <property type="entry name" value="N-end_Aminoacyl_Trfase_C"/>
</dbReference>
<dbReference type="InterPro" id="IPR030700">
    <property type="entry name" value="N-end_Aminoacyl_Trfase"/>
</dbReference>
<dbReference type="RefSeq" id="WP_340239694.1">
    <property type="nucleotide sequence ID" value="NZ_JBBEWC010000014.1"/>
</dbReference>
<dbReference type="Pfam" id="PF04377">
    <property type="entry name" value="ATE_C"/>
    <property type="match status" value="1"/>
</dbReference>
<evidence type="ECO:0000259" key="1">
    <source>
        <dbReference type="Pfam" id="PF04377"/>
    </source>
</evidence>
<dbReference type="EC" id="2.3.1.-" evidence="2"/>
<dbReference type="EMBL" id="JBHULC010000006">
    <property type="protein sequence ID" value="MFD2520580.1"/>
    <property type="molecule type" value="Genomic_DNA"/>
</dbReference>
<dbReference type="Proteomes" id="UP001597510">
    <property type="component" value="Unassembled WGS sequence"/>
</dbReference>
<dbReference type="InterPro" id="IPR016181">
    <property type="entry name" value="Acyl_CoA_acyltransferase"/>
</dbReference>
<keyword evidence="2" id="KW-0808">Transferase</keyword>
<protein>
    <submittedName>
        <fullName evidence="2">GNAT family N-acetyltransferase</fullName>
        <ecNumber evidence="2">2.3.1.-</ecNumber>
    </submittedName>
</protein>
<reference evidence="3" key="1">
    <citation type="journal article" date="2019" name="Int. J. Syst. Evol. Microbiol.">
        <title>The Global Catalogue of Microorganisms (GCM) 10K type strain sequencing project: providing services to taxonomists for standard genome sequencing and annotation.</title>
        <authorList>
            <consortium name="The Broad Institute Genomics Platform"/>
            <consortium name="The Broad Institute Genome Sequencing Center for Infectious Disease"/>
            <person name="Wu L."/>
            <person name="Ma J."/>
        </authorList>
    </citation>
    <scope>NUCLEOTIDE SEQUENCE [LARGE SCALE GENOMIC DNA]</scope>
    <source>
        <strain evidence="3">KCTC 52344</strain>
    </source>
</reference>
<evidence type="ECO:0000313" key="2">
    <source>
        <dbReference type="EMBL" id="MFD2520580.1"/>
    </source>
</evidence>
<gene>
    <name evidence="2" type="ORF">ACFSR2_06775</name>
</gene>
<sequence>MLAELYYPSLLEPKDLDAHLEDGWFRMGQAIFTTNFLKFKEVLYSAIWLRIDLNTFEPSGTQQKLQKLNSNFTIHIREAYIDDAKEILFEKYQNHVKFDTAPNLQQLLFGHGSHDIYDTLEVCIYDDTKLIACGFFDLGETTSAGISCFYDPDYKKHSLGKYLMFQKMEFSKKRGLDFFYLGYFAPGYPLFDYKLDLSRTSLEYLDLVTDVWLPIKQFSYDSIPLDTMIAKLHMLHNALKKEQVNSVFQYYEFFDADLINSLNGLRLFDFPVFLFCFGINTSNPIVVYDVRDEKYHLITYHCIYETMFEQKDKTRFNTHLLQLSKVLYSTSSIETMVKVISTALRRNTNGNFFILDLVLKEV</sequence>
<dbReference type="PANTHER" id="PTHR21367">
    <property type="entry name" value="ARGININE-TRNA-PROTEIN TRANSFERASE 1"/>
    <property type="match status" value="1"/>
</dbReference>
<accession>A0ABW5J7F4</accession>
<evidence type="ECO:0000313" key="3">
    <source>
        <dbReference type="Proteomes" id="UP001597510"/>
    </source>
</evidence>
<name>A0ABW5J7F4_9BACT</name>
<keyword evidence="2" id="KW-0012">Acyltransferase</keyword>
<comment type="caution">
    <text evidence="2">The sequence shown here is derived from an EMBL/GenBank/DDBJ whole genome shotgun (WGS) entry which is preliminary data.</text>
</comment>
<dbReference type="SUPFAM" id="SSF55729">
    <property type="entry name" value="Acyl-CoA N-acyltransferases (Nat)"/>
    <property type="match status" value="1"/>
</dbReference>
<organism evidence="2 3">
    <name type="scientific">Emticicia soli</name>
    <dbReference type="NCBI Taxonomy" id="2027878"/>
    <lineage>
        <taxon>Bacteria</taxon>
        <taxon>Pseudomonadati</taxon>
        <taxon>Bacteroidota</taxon>
        <taxon>Cytophagia</taxon>
        <taxon>Cytophagales</taxon>
        <taxon>Leadbetterellaceae</taxon>
        <taxon>Emticicia</taxon>
    </lineage>
</organism>
<proteinExistence type="predicted"/>
<dbReference type="PANTHER" id="PTHR21367:SF1">
    <property type="entry name" value="ARGINYL-TRNA--PROTEIN TRANSFERASE 1"/>
    <property type="match status" value="1"/>
</dbReference>
<keyword evidence="3" id="KW-1185">Reference proteome</keyword>